<dbReference type="GO" id="GO:0071916">
    <property type="term" value="F:dipeptide transmembrane transporter activity"/>
    <property type="evidence" value="ECO:0007669"/>
    <property type="project" value="UniProtKB-ARBA"/>
</dbReference>
<feature type="transmembrane region" description="Helical" evidence="9">
    <location>
        <begin position="254"/>
        <end position="276"/>
    </location>
</feature>
<organism evidence="10 12">
    <name type="scientific">Pyrenophora tritici-repentis</name>
    <dbReference type="NCBI Taxonomy" id="45151"/>
    <lineage>
        <taxon>Eukaryota</taxon>
        <taxon>Fungi</taxon>
        <taxon>Dikarya</taxon>
        <taxon>Ascomycota</taxon>
        <taxon>Pezizomycotina</taxon>
        <taxon>Dothideomycetes</taxon>
        <taxon>Pleosporomycetidae</taxon>
        <taxon>Pleosporales</taxon>
        <taxon>Pleosporineae</taxon>
        <taxon>Pleosporaceae</taxon>
        <taxon>Pyrenophora</taxon>
    </lineage>
</organism>
<name>A0A2W1HRN4_9PLEO</name>
<reference evidence="11" key="2">
    <citation type="submission" date="2021-05" db="EMBL/GenBank/DDBJ databases">
        <authorList>
            <person name="Moolhuijzen P.M."/>
            <person name="Moffat C.S."/>
        </authorList>
    </citation>
    <scope>NUCLEOTIDE SEQUENCE</scope>
    <source>
        <strain evidence="11">86-124</strain>
    </source>
</reference>
<evidence type="ECO:0000313" key="12">
    <source>
        <dbReference type="Proteomes" id="UP000245464"/>
    </source>
</evidence>
<evidence type="ECO:0000256" key="4">
    <source>
        <dbReference type="ARBA" id="ARBA00022692"/>
    </source>
</evidence>
<keyword evidence="6 9" id="KW-0472">Membrane</keyword>
<feature type="transmembrane region" description="Helical" evidence="9">
    <location>
        <begin position="282"/>
        <end position="303"/>
    </location>
</feature>
<dbReference type="EMBL" id="NRDI02000015">
    <property type="protein sequence ID" value="KAI1511053.1"/>
    <property type="molecule type" value="Genomic_DNA"/>
</dbReference>
<evidence type="ECO:0000256" key="3">
    <source>
        <dbReference type="ARBA" id="ARBA00022448"/>
    </source>
</evidence>
<keyword evidence="4 7" id="KW-0812">Transmembrane</keyword>
<evidence type="ECO:0000256" key="9">
    <source>
        <dbReference type="SAM" id="Phobius"/>
    </source>
</evidence>
<dbReference type="OMA" id="DSYMGNV"/>
<reference evidence="10 12" key="1">
    <citation type="journal article" date="2018" name="BMC Genomics">
        <title>Comparative genomics of the wheat fungal pathogen Pyrenophora tritici-repentis reveals chromosomal variations and genome plasticity.</title>
        <authorList>
            <person name="Moolhuijzen P."/>
            <person name="See P.T."/>
            <person name="Hane J.K."/>
            <person name="Shi G."/>
            <person name="Liu Z."/>
            <person name="Oliver R.P."/>
            <person name="Moffat C.S."/>
        </authorList>
    </citation>
    <scope>NUCLEOTIDE SEQUENCE [LARGE SCALE GENOMIC DNA]</scope>
    <source>
        <strain evidence="10">M4</strain>
    </source>
</reference>
<dbReference type="PROSITE" id="PS01023">
    <property type="entry name" value="PTR2_2"/>
    <property type="match status" value="1"/>
</dbReference>
<accession>A0A2W1HRN4</accession>
<sequence length="620" mass="68518">MSAPLDQDMYAVAEAHQPSVVDTSATEKAALAKEHDVTSSLPDEDGREPTEQELKTLRRVSGKIPWTAMTVTFIEFCERFSYYGTTAVFVNFIQQPRPFGSRTGAVVESSSCYDAPGWSKDACLQAGGLGQDQQAATGLTTFNQFWAYIMPLVGGYVADTYLGRYLTIQYSIAFAIIGHIILICSSIPTVMDNPKGALGCFVAGLIIMGIGTGGFKANISPLLAEQIPQTRPAVKTLKSGERVIVDPQVTYSRIYLYFYMMINAGSLSGGIGMVYAEKYIGFWLSYALPTFMFFFAPIVLIVCKKKYILAPPTESVLSKSFKALRLASKGCWSANPVATYRNFQREDFWDRIKPSHLGASAPAFLQGVDDVWIDQVARGFNACKVFFWMPLYWLAYNQMVNNLTSQSATLQLNGVPNDLINNLNPLTLVIFIPIIDKFVYPAIRKTGFQFTPIKRIAWGFFIASAAMVSSAVLQYYIYELSPCPRTEVNSSAACKAPINVWVQAVPYCLVAFSEIFASVTSLEYAFTKAPENMRGLVMGVNLVQNAFSAALGQALVPLAEDPLLIWNYTVVAVLAFVGGIGFWFTWRGLDAREDELNMIEESTYKGRAPVTETERDHAHS</sequence>
<dbReference type="InterPro" id="IPR036259">
    <property type="entry name" value="MFS_trans_sf"/>
</dbReference>
<dbReference type="Gene3D" id="1.20.1250.20">
    <property type="entry name" value="MFS general substrate transporter like domains"/>
    <property type="match status" value="1"/>
</dbReference>
<proteinExistence type="inferred from homology"/>
<feature type="transmembrane region" description="Helical" evidence="9">
    <location>
        <begin position="565"/>
        <end position="586"/>
    </location>
</feature>
<dbReference type="OrthoDB" id="8904098at2759"/>
<keyword evidence="3 7" id="KW-0813">Transport</keyword>
<feature type="transmembrane region" description="Helical" evidence="9">
    <location>
        <begin position="456"/>
        <end position="478"/>
    </location>
</feature>
<dbReference type="AlphaFoldDB" id="A0A2W1HRN4"/>
<protein>
    <submittedName>
        <fullName evidence="11">POT family proton-dependent oligopeptide transporter</fullName>
    </submittedName>
    <submittedName>
        <fullName evidence="10">PTR2, Dipeptide-tripeptide permease</fullName>
    </submittedName>
</protein>
<dbReference type="Pfam" id="PF00854">
    <property type="entry name" value="PTR2"/>
    <property type="match status" value="1"/>
</dbReference>
<dbReference type="Proteomes" id="UP000245464">
    <property type="component" value="Chromosome 6"/>
</dbReference>
<evidence type="ECO:0000256" key="7">
    <source>
        <dbReference type="RuleBase" id="RU003755"/>
    </source>
</evidence>
<feature type="transmembrane region" description="Helical" evidence="9">
    <location>
        <begin position="145"/>
        <end position="163"/>
    </location>
</feature>
<gene>
    <name evidence="11" type="ORF">Ptr86124_010174</name>
    <name evidence="10" type="ORF">PtrM4_115490</name>
</gene>
<comment type="similarity">
    <text evidence="2 7">Belongs to the major facilitator superfamily. Proton-dependent oligopeptide transporter (POT/PTR) (TC 2.A.17) family.</text>
</comment>
<evidence type="ECO:0000256" key="8">
    <source>
        <dbReference type="SAM" id="MobiDB-lite"/>
    </source>
</evidence>
<dbReference type="PANTHER" id="PTHR11654">
    <property type="entry name" value="OLIGOPEPTIDE TRANSPORTER-RELATED"/>
    <property type="match status" value="1"/>
</dbReference>
<evidence type="ECO:0000313" key="10">
    <source>
        <dbReference type="EMBL" id="KAF7569134.1"/>
    </source>
</evidence>
<comment type="subcellular location">
    <subcellularLocation>
        <location evidence="1 7">Membrane</location>
        <topology evidence="1 7">Multi-pass membrane protein</topology>
    </subcellularLocation>
</comment>
<keyword evidence="5 9" id="KW-1133">Transmembrane helix</keyword>
<evidence type="ECO:0000313" key="13">
    <source>
        <dbReference type="Proteomes" id="UP000249757"/>
    </source>
</evidence>
<evidence type="ECO:0000256" key="5">
    <source>
        <dbReference type="ARBA" id="ARBA00022989"/>
    </source>
</evidence>
<dbReference type="FunFam" id="1.20.1250.20:FF:000085">
    <property type="entry name" value="MFS peptide transporter Ptr2"/>
    <property type="match status" value="1"/>
</dbReference>
<feature type="transmembrane region" description="Helical" evidence="9">
    <location>
        <begin position="170"/>
        <end position="190"/>
    </location>
</feature>
<keyword evidence="13" id="KW-1185">Reference proteome</keyword>
<evidence type="ECO:0000256" key="6">
    <source>
        <dbReference type="ARBA" id="ARBA00023136"/>
    </source>
</evidence>
<dbReference type="InterPro" id="IPR000109">
    <property type="entry name" value="POT_fam"/>
</dbReference>
<evidence type="ECO:0000256" key="1">
    <source>
        <dbReference type="ARBA" id="ARBA00004141"/>
    </source>
</evidence>
<evidence type="ECO:0000313" key="11">
    <source>
        <dbReference type="EMBL" id="KAI1511053.1"/>
    </source>
</evidence>
<comment type="caution">
    <text evidence="10">The sequence shown here is derived from an EMBL/GenBank/DDBJ whole genome shotgun (WGS) entry which is preliminary data.</text>
</comment>
<reference evidence="11" key="3">
    <citation type="journal article" date="2022" name="bioRxiv">
        <title>A global pangenome for the wheat fungal pathogen Pyrenophora tritici-repentis and prediction of effector protein structural homology.</title>
        <authorList>
            <person name="Moolhuijzen P."/>
            <person name="See P.T."/>
            <person name="Shi G."/>
            <person name="Powell H.R."/>
            <person name="Cockram J."/>
            <person name="Jorgensen L.N."/>
            <person name="Benslimane H."/>
            <person name="Strelkov S.E."/>
            <person name="Turner J."/>
            <person name="Liu Z."/>
            <person name="Moffat C.S."/>
        </authorList>
    </citation>
    <scope>NUCLEOTIDE SEQUENCE</scope>
    <source>
        <strain evidence="11">86-124</strain>
    </source>
</reference>
<feature type="transmembrane region" description="Helical" evidence="9">
    <location>
        <begin position="498"/>
        <end position="524"/>
    </location>
</feature>
<evidence type="ECO:0000256" key="2">
    <source>
        <dbReference type="ARBA" id="ARBA00005982"/>
    </source>
</evidence>
<feature type="region of interest" description="Disordered" evidence="8">
    <location>
        <begin position="31"/>
        <end position="52"/>
    </location>
</feature>
<dbReference type="EMBL" id="NQIK02000006">
    <property type="protein sequence ID" value="KAF7569134.1"/>
    <property type="molecule type" value="Genomic_DNA"/>
</dbReference>
<dbReference type="GO" id="GO:0005886">
    <property type="term" value="C:plasma membrane"/>
    <property type="evidence" value="ECO:0007669"/>
    <property type="project" value="UniProtKB-ARBA"/>
</dbReference>
<dbReference type="InterPro" id="IPR018456">
    <property type="entry name" value="PTR2_symporter_CS"/>
</dbReference>
<reference evidence="13" key="4">
    <citation type="journal article" date="2022" name="Microb. Genom.">
        <title>A global pangenome for the wheat fungal pathogen Pyrenophora tritici-repentis and prediction of effector protein structural homology.</title>
        <authorList>
            <person name="Moolhuijzen P.M."/>
            <person name="See P.T."/>
            <person name="Shi G."/>
            <person name="Powell H.R."/>
            <person name="Cockram J."/>
            <person name="Jorgensen L.N."/>
            <person name="Benslimane H."/>
            <person name="Strelkov S.E."/>
            <person name="Turner J."/>
            <person name="Liu Z."/>
            <person name="Moffat C.S."/>
        </authorList>
    </citation>
    <scope>NUCLEOTIDE SEQUENCE [LARGE SCALE GENOMIC DNA]</scope>
</reference>
<feature type="transmembrane region" description="Helical" evidence="9">
    <location>
        <begin position="196"/>
        <end position="215"/>
    </location>
</feature>
<dbReference type="SUPFAM" id="SSF103473">
    <property type="entry name" value="MFS general substrate transporter"/>
    <property type="match status" value="1"/>
</dbReference>
<feature type="transmembrane region" description="Helical" evidence="9">
    <location>
        <begin position="536"/>
        <end position="559"/>
    </location>
</feature>
<dbReference type="Proteomes" id="UP000249757">
    <property type="component" value="Unassembled WGS sequence"/>
</dbReference>